<gene>
    <name evidence="1" type="ORF">M5K25_024554</name>
</gene>
<dbReference type="Proteomes" id="UP001552299">
    <property type="component" value="Unassembled WGS sequence"/>
</dbReference>
<protein>
    <submittedName>
        <fullName evidence="1">Uncharacterized protein</fullName>
    </submittedName>
</protein>
<comment type="caution">
    <text evidence="1">The sequence shown here is derived from an EMBL/GenBank/DDBJ whole genome shotgun (WGS) entry which is preliminary data.</text>
</comment>
<dbReference type="AlphaFoldDB" id="A0ABD0U2G6"/>
<accession>A0ABD0U2G6</accession>
<evidence type="ECO:0000313" key="1">
    <source>
        <dbReference type="EMBL" id="KAL0906091.1"/>
    </source>
</evidence>
<name>A0ABD0U2G6_DENTH</name>
<evidence type="ECO:0000313" key="2">
    <source>
        <dbReference type="Proteomes" id="UP001552299"/>
    </source>
</evidence>
<sequence length="130" mass="14537">MSQGFNAIGEHTGAGHNHNLVVTFSCESPGSEGPEHRRPNMNYKIIIPIDLATVYLFGSLKRVDSSLENIVEIEPPVIRPYLGVLDPTSYTHSGFRLELQEICFPMLTLLKLVDLSRPFVADDLEPTDVW</sequence>
<proteinExistence type="predicted"/>
<dbReference type="EMBL" id="JANQDX010000018">
    <property type="protein sequence ID" value="KAL0906091.1"/>
    <property type="molecule type" value="Genomic_DNA"/>
</dbReference>
<keyword evidence="2" id="KW-1185">Reference proteome</keyword>
<organism evidence="1 2">
    <name type="scientific">Dendrobium thyrsiflorum</name>
    <name type="common">Pinecone-like raceme dendrobium</name>
    <name type="synonym">Orchid</name>
    <dbReference type="NCBI Taxonomy" id="117978"/>
    <lineage>
        <taxon>Eukaryota</taxon>
        <taxon>Viridiplantae</taxon>
        <taxon>Streptophyta</taxon>
        <taxon>Embryophyta</taxon>
        <taxon>Tracheophyta</taxon>
        <taxon>Spermatophyta</taxon>
        <taxon>Magnoliopsida</taxon>
        <taxon>Liliopsida</taxon>
        <taxon>Asparagales</taxon>
        <taxon>Orchidaceae</taxon>
        <taxon>Epidendroideae</taxon>
        <taxon>Malaxideae</taxon>
        <taxon>Dendrobiinae</taxon>
        <taxon>Dendrobium</taxon>
    </lineage>
</organism>
<reference evidence="1 2" key="1">
    <citation type="journal article" date="2024" name="Plant Biotechnol. J.">
        <title>Dendrobium thyrsiflorum genome and its molecular insights into genes involved in important horticultural traits.</title>
        <authorList>
            <person name="Chen B."/>
            <person name="Wang J.Y."/>
            <person name="Zheng P.J."/>
            <person name="Li K.L."/>
            <person name="Liang Y.M."/>
            <person name="Chen X.F."/>
            <person name="Zhang C."/>
            <person name="Zhao X."/>
            <person name="He X."/>
            <person name="Zhang G.Q."/>
            <person name="Liu Z.J."/>
            <person name="Xu Q."/>
        </authorList>
    </citation>
    <scope>NUCLEOTIDE SEQUENCE [LARGE SCALE GENOMIC DNA]</scope>
    <source>
        <strain evidence="1">GZMU011</strain>
    </source>
</reference>